<evidence type="ECO:0000313" key="4">
    <source>
        <dbReference type="EMBL" id="KDQ24809.1"/>
    </source>
</evidence>
<feature type="domain" description="tRNA ligase kinase" evidence="2">
    <location>
        <begin position="441"/>
        <end position="600"/>
    </location>
</feature>
<dbReference type="OrthoDB" id="276239at2759"/>
<evidence type="ECO:0000313" key="5">
    <source>
        <dbReference type="Proteomes" id="UP000027073"/>
    </source>
</evidence>
<dbReference type="HOGENOM" id="CLU_010316_1_0_1"/>
<dbReference type="InParanoid" id="A0A067NAH2"/>
<accession>A0A067NAH2</accession>
<dbReference type="VEuPathDB" id="FungiDB:PLEOSDRAFT_41141"/>
<sequence>MAAAKFSPEDSALVSSLIALSGRSPKLVKWSDYPAPADPSITVRSWKMNEFKYYDVPSPFPTLARGLYSQKLGSGDGGEQRHRIVARGYDKFFNIGEVPWTTWPSLEAHTVAPYTLTLKSNGCIIFIAALTPTQVVVTSKHSLGPVEGVTYSHAQMGEIWLHKYLKEKGRTEEEFAKVLWERNWTAILELCDDSFEEHVLPYPPHLTGLHLHGLNKASASFDTEDQAVVDAFATEWGFIRTHSIVLPTITAVREFTAEVGQTGKWEGEAVEGFVVRCRVGQPPTEGMDSSDRDKLERVPYSPGSSFFFKIKFDEPYLMYRDWREITKMMITTLTKATKNNTEISFKSPTKDILAKLPKTKMKRPETQRYAAWVCQELKQELKENDGKLGPKFGTYTKGKGIIATRERFLAILEANDGALETAGGTSSGKQVEGPKTFGKTIIVPVAIPGCGKTAVSVALAHIFGFGHTQSDDITVKKAASAFVRSVKTLLQTHNVVIADKNNHLSQHRTALRDATKSFSPPVRLLVLNWNHVLFPTPTSSNPNPLSWPAIHRLASERIVSRGTNHQSLLADDTPSRGHEGVVWKFMKEAEDLTEGEYDVVVDMDLQESLEESVERAVNALCKELALEPPSKVLVTEGVAKAKGYVPTKKADEGKEKKKKNVRYFAVFPEMDLSSVIDKHLEGGSTSEFWEGLKAKERVTKRPHITITHNRSLPAEQDIWDACKKVDGLGVQDTPLFWVRFSDLLWDGRVMALVVDDFGVHEGGAAQAKNFREHLPDEIRTRLHVTVGTLSDEVPPVEGMELVKAWRRGDAKSAGPGNGAIQRLSLVDGRGGGQGLVVVGRLRGAFN</sequence>
<name>A0A067NAH2_PLEO1</name>
<dbReference type="InterPro" id="IPR015966">
    <property type="entry name" value="tRNA_lig_kin_fungi"/>
</dbReference>
<dbReference type="PANTHER" id="PTHR32004:SF1">
    <property type="entry name" value="TRNA LIGASE"/>
    <property type="match status" value="1"/>
</dbReference>
<evidence type="ECO:0000259" key="2">
    <source>
        <dbReference type="Pfam" id="PF08303"/>
    </source>
</evidence>
<dbReference type="GO" id="GO:0005634">
    <property type="term" value="C:nucleus"/>
    <property type="evidence" value="ECO:0007669"/>
    <property type="project" value="TreeGrafter"/>
</dbReference>
<gene>
    <name evidence="4" type="ORF">PLEOSDRAFT_41141</name>
</gene>
<dbReference type="PANTHER" id="PTHR32004">
    <property type="entry name" value="TRNA LIGASE"/>
    <property type="match status" value="1"/>
</dbReference>
<organism evidence="4 5">
    <name type="scientific">Pleurotus ostreatus (strain PC15)</name>
    <name type="common">Oyster mushroom</name>
    <dbReference type="NCBI Taxonomy" id="1137138"/>
    <lineage>
        <taxon>Eukaryota</taxon>
        <taxon>Fungi</taxon>
        <taxon>Dikarya</taxon>
        <taxon>Basidiomycota</taxon>
        <taxon>Agaricomycotina</taxon>
        <taxon>Agaricomycetes</taxon>
        <taxon>Agaricomycetidae</taxon>
        <taxon>Agaricales</taxon>
        <taxon>Pleurotineae</taxon>
        <taxon>Pleurotaceae</taxon>
        <taxon>Pleurotus</taxon>
    </lineage>
</organism>
<dbReference type="STRING" id="1137138.A0A067NAH2"/>
<dbReference type="GO" id="GO:0005524">
    <property type="term" value="F:ATP binding"/>
    <property type="evidence" value="ECO:0007669"/>
    <property type="project" value="InterPro"/>
</dbReference>
<dbReference type="SUPFAM" id="SSF52540">
    <property type="entry name" value="P-loop containing nucleoside triphosphate hydrolases"/>
    <property type="match status" value="1"/>
</dbReference>
<dbReference type="GO" id="GO:0003972">
    <property type="term" value="F:RNA ligase (ATP) activity"/>
    <property type="evidence" value="ECO:0007669"/>
    <property type="project" value="InterPro"/>
</dbReference>
<feature type="domain" description="T4 RNA ligase 1-like N-terminal" evidence="3">
    <location>
        <begin position="64"/>
        <end position="317"/>
    </location>
</feature>
<dbReference type="Proteomes" id="UP000027073">
    <property type="component" value="Unassembled WGS sequence"/>
</dbReference>
<dbReference type="GO" id="GO:0006388">
    <property type="term" value="P:tRNA splicing, via endonucleolytic cleavage and ligation"/>
    <property type="evidence" value="ECO:0007669"/>
    <property type="project" value="InterPro"/>
</dbReference>
<protein>
    <recommendedName>
        <fullName evidence="6">RNA ligase (ATP)</fullName>
    </recommendedName>
</protein>
<dbReference type="InterPro" id="IPR027417">
    <property type="entry name" value="P-loop_NTPase"/>
</dbReference>
<dbReference type="Pfam" id="PF09511">
    <property type="entry name" value="RNA_lig_T4_1"/>
    <property type="match status" value="1"/>
</dbReference>
<reference evidence="5" key="1">
    <citation type="journal article" date="2014" name="Proc. Natl. Acad. Sci. U.S.A.">
        <title>Extensive sampling of basidiomycete genomes demonstrates inadequacy of the white-rot/brown-rot paradigm for wood decay fungi.</title>
        <authorList>
            <person name="Riley R."/>
            <person name="Salamov A.A."/>
            <person name="Brown D.W."/>
            <person name="Nagy L.G."/>
            <person name="Floudas D."/>
            <person name="Held B.W."/>
            <person name="Levasseur A."/>
            <person name="Lombard V."/>
            <person name="Morin E."/>
            <person name="Otillar R."/>
            <person name="Lindquist E.A."/>
            <person name="Sun H."/>
            <person name="LaButti K.M."/>
            <person name="Schmutz J."/>
            <person name="Jabbour D."/>
            <person name="Luo H."/>
            <person name="Baker S.E."/>
            <person name="Pisabarro A.G."/>
            <person name="Walton J.D."/>
            <person name="Blanchette R.A."/>
            <person name="Henrissat B."/>
            <person name="Martin F."/>
            <person name="Cullen D."/>
            <person name="Hibbett D.S."/>
            <person name="Grigoriev I.V."/>
        </authorList>
    </citation>
    <scope>NUCLEOTIDE SEQUENCE [LARGE SCALE GENOMIC DNA]</scope>
    <source>
        <strain evidence="5">PC15</strain>
    </source>
</reference>
<dbReference type="Pfam" id="PF08302">
    <property type="entry name" value="tRNA_lig_CPD"/>
    <property type="match status" value="1"/>
</dbReference>
<dbReference type="AlphaFoldDB" id="A0A067NAH2"/>
<dbReference type="InterPro" id="IPR015965">
    <property type="entry name" value="tRNA_lig_PDEase"/>
</dbReference>
<evidence type="ECO:0000259" key="1">
    <source>
        <dbReference type="Pfam" id="PF08302"/>
    </source>
</evidence>
<dbReference type="InterPro" id="IPR019039">
    <property type="entry name" value="T4-Rnl1-like_N"/>
</dbReference>
<evidence type="ECO:0000259" key="3">
    <source>
        <dbReference type="Pfam" id="PF09511"/>
    </source>
</evidence>
<evidence type="ECO:0008006" key="6">
    <source>
        <dbReference type="Google" id="ProtNLM"/>
    </source>
</evidence>
<dbReference type="Pfam" id="PF08303">
    <property type="entry name" value="tRNA_lig_kinase"/>
    <property type="match status" value="1"/>
</dbReference>
<dbReference type="Gene3D" id="3.40.50.300">
    <property type="entry name" value="P-loop containing nucleotide triphosphate hydrolases"/>
    <property type="match status" value="1"/>
</dbReference>
<dbReference type="FunCoup" id="A0A067NAH2">
    <property type="interactions" value="212"/>
</dbReference>
<proteinExistence type="predicted"/>
<feature type="domain" description="tRNA ligase phosphodiesterase" evidence="1">
    <location>
        <begin position="607"/>
        <end position="817"/>
    </location>
</feature>
<dbReference type="EMBL" id="KL198011">
    <property type="protein sequence ID" value="KDQ24809.1"/>
    <property type="molecule type" value="Genomic_DNA"/>
</dbReference>